<dbReference type="AlphaFoldDB" id="A0AAV7TJI0"/>
<proteinExistence type="predicted"/>
<feature type="compositionally biased region" description="Acidic residues" evidence="1">
    <location>
        <begin position="60"/>
        <end position="75"/>
    </location>
</feature>
<accession>A0AAV7TJI0</accession>
<evidence type="ECO:0000313" key="2">
    <source>
        <dbReference type="EMBL" id="KAJ1176385.1"/>
    </source>
</evidence>
<keyword evidence="3" id="KW-1185">Reference proteome</keyword>
<reference evidence="2" key="1">
    <citation type="journal article" date="2022" name="bioRxiv">
        <title>Sequencing and chromosome-scale assembly of the giantPleurodeles waltlgenome.</title>
        <authorList>
            <person name="Brown T."/>
            <person name="Elewa A."/>
            <person name="Iarovenko S."/>
            <person name="Subramanian E."/>
            <person name="Araus A.J."/>
            <person name="Petzold A."/>
            <person name="Susuki M."/>
            <person name="Suzuki K.-i.T."/>
            <person name="Hayashi T."/>
            <person name="Toyoda A."/>
            <person name="Oliveira C."/>
            <person name="Osipova E."/>
            <person name="Leigh N.D."/>
            <person name="Simon A."/>
            <person name="Yun M.H."/>
        </authorList>
    </citation>
    <scope>NUCLEOTIDE SEQUENCE</scope>
    <source>
        <strain evidence="2">20211129_DDA</strain>
        <tissue evidence="2">Liver</tissue>
    </source>
</reference>
<gene>
    <name evidence="2" type="ORF">NDU88_001666</name>
</gene>
<feature type="compositionally biased region" description="Basic and acidic residues" evidence="1">
    <location>
        <begin position="76"/>
        <end position="85"/>
    </location>
</feature>
<evidence type="ECO:0000313" key="3">
    <source>
        <dbReference type="Proteomes" id="UP001066276"/>
    </source>
</evidence>
<comment type="caution">
    <text evidence="2">The sequence shown here is derived from an EMBL/GenBank/DDBJ whole genome shotgun (WGS) entry which is preliminary data.</text>
</comment>
<name>A0AAV7TJI0_PLEWA</name>
<feature type="region of interest" description="Disordered" evidence="1">
    <location>
        <begin position="59"/>
        <end position="85"/>
    </location>
</feature>
<organism evidence="2 3">
    <name type="scientific">Pleurodeles waltl</name>
    <name type="common">Iberian ribbed newt</name>
    <dbReference type="NCBI Taxonomy" id="8319"/>
    <lineage>
        <taxon>Eukaryota</taxon>
        <taxon>Metazoa</taxon>
        <taxon>Chordata</taxon>
        <taxon>Craniata</taxon>
        <taxon>Vertebrata</taxon>
        <taxon>Euteleostomi</taxon>
        <taxon>Amphibia</taxon>
        <taxon>Batrachia</taxon>
        <taxon>Caudata</taxon>
        <taxon>Salamandroidea</taxon>
        <taxon>Salamandridae</taxon>
        <taxon>Pleurodelinae</taxon>
        <taxon>Pleurodeles</taxon>
    </lineage>
</organism>
<evidence type="ECO:0000256" key="1">
    <source>
        <dbReference type="SAM" id="MobiDB-lite"/>
    </source>
</evidence>
<dbReference type="EMBL" id="JANPWB010000006">
    <property type="protein sequence ID" value="KAJ1176385.1"/>
    <property type="molecule type" value="Genomic_DNA"/>
</dbReference>
<sequence length="85" mass="9466">MLWPAEGQVRCLHVSGGSLLYNPQKVCQITVACCMQHNLALRHHIPFLGAEERVAVPVADEGDMGRDEEEDEEDAADSRVELIQH</sequence>
<dbReference type="Proteomes" id="UP001066276">
    <property type="component" value="Chromosome 3_2"/>
</dbReference>
<protein>
    <submittedName>
        <fullName evidence="2">Uncharacterized protein</fullName>
    </submittedName>
</protein>